<evidence type="ECO:0000313" key="3">
    <source>
        <dbReference type="Proteomes" id="UP000358010"/>
    </source>
</evidence>
<dbReference type="EMBL" id="CAADJZ010000001">
    <property type="protein sequence ID" value="VFT70593.1"/>
    <property type="molecule type" value="Genomic_DNA"/>
</dbReference>
<keyword evidence="1" id="KW-0472">Membrane</keyword>
<organism evidence="2 3">
    <name type="scientific">Escherichia coli</name>
    <dbReference type="NCBI Taxonomy" id="562"/>
    <lineage>
        <taxon>Bacteria</taxon>
        <taxon>Pseudomonadati</taxon>
        <taxon>Pseudomonadota</taxon>
        <taxon>Gammaproteobacteria</taxon>
        <taxon>Enterobacterales</taxon>
        <taxon>Enterobacteriaceae</taxon>
        <taxon>Escherichia</taxon>
    </lineage>
</organism>
<keyword evidence="1" id="KW-0812">Transmembrane</keyword>
<gene>
    <name evidence="2" type="primary">ybbY_1</name>
    <name evidence="2" type="ORF">NCTC10974_04181</name>
</gene>
<dbReference type="Proteomes" id="UP000358010">
    <property type="component" value="Unassembled WGS sequence"/>
</dbReference>
<feature type="transmembrane region" description="Helical" evidence="1">
    <location>
        <begin position="26"/>
        <end position="47"/>
    </location>
</feature>
<accession>A0A485JLZ2</accession>
<proteinExistence type="predicted"/>
<reference evidence="2 3" key="1">
    <citation type="submission" date="2019-03" db="EMBL/GenBank/DDBJ databases">
        <authorList>
            <consortium name="Pathogen Informatics"/>
        </authorList>
    </citation>
    <scope>NUCLEOTIDE SEQUENCE [LARGE SCALE GENOMIC DNA]</scope>
    <source>
        <strain evidence="2 3">NCTC10974</strain>
    </source>
</reference>
<sequence length="59" mass="6517">MLVSYLPLLFSALVFSQQITFTARNIYRLALPLFVGIFLMALPPVYLARPSINAASSAQ</sequence>
<protein>
    <submittedName>
        <fullName evidence="2">Putative permease</fullName>
    </submittedName>
</protein>
<name>A0A485JLZ2_ECOLX</name>
<keyword evidence="1" id="KW-1133">Transmembrane helix</keyword>
<evidence type="ECO:0000313" key="2">
    <source>
        <dbReference type="EMBL" id="VFT70593.1"/>
    </source>
</evidence>
<evidence type="ECO:0000256" key="1">
    <source>
        <dbReference type="SAM" id="Phobius"/>
    </source>
</evidence>
<dbReference type="AlphaFoldDB" id="A0A485JLZ2"/>